<keyword evidence="2" id="KW-1133">Transmembrane helix</keyword>
<dbReference type="OMA" id="PKWFYQG"/>
<sequence>MRTKSGGLMKTTDFFFYFFISLSQILFMNFDLLYYTMFTFFVSHKGNPRLRQYLIRSLFTTIISLGSNCSVDHYRKYPVNDAMHKNGNNGPAVDTKWFYLGPDKEKYGPYLSKDMNFWLQAGYFTNELQLKTENEQNYHTLGEWTQILGTPPFLNPVHSLEAVAAAAQWQQQVRAAPAPMMVMPPGLQNQFPPQMRLQYPPFVPMPFLHQMNQNGPPMHSQPPSEPIDAGSLSHTPDSENDLQGHGAKPHQSQFHQMHQLTKQMHHVNIATEPIVMKNAECQTDPVKVEISKTNASRLLSELLGQIVVIN</sequence>
<dbReference type="EMBL" id="DS268420">
    <property type="protein sequence ID" value="EFO87882.1"/>
    <property type="molecule type" value="Genomic_DNA"/>
</dbReference>
<dbReference type="InterPro" id="IPR035445">
    <property type="entry name" value="GYF-like_dom_sf"/>
</dbReference>
<feature type="transmembrane region" description="Helical" evidence="2">
    <location>
        <begin position="14"/>
        <end position="42"/>
    </location>
</feature>
<name>E3M0L5_CAERE</name>
<evidence type="ECO:0000256" key="1">
    <source>
        <dbReference type="SAM" id="MobiDB-lite"/>
    </source>
</evidence>
<dbReference type="FunCoup" id="E3M0L5">
    <property type="interactions" value="278"/>
</dbReference>
<keyword evidence="2" id="KW-0812">Transmembrane</keyword>
<evidence type="ECO:0000256" key="2">
    <source>
        <dbReference type="SAM" id="Phobius"/>
    </source>
</evidence>
<reference evidence="4" key="1">
    <citation type="submission" date="2007-07" db="EMBL/GenBank/DDBJ databases">
        <title>PCAP assembly of the Caenorhabditis remanei genome.</title>
        <authorList>
            <consortium name="The Caenorhabditis remanei Sequencing Consortium"/>
            <person name="Wilson R.K."/>
        </authorList>
    </citation>
    <scope>NUCLEOTIDE SEQUENCE [LARGE SCALE GENOMIC DNA]</scope>
    <source>
        <strain evidence="4">PB4641</strain>
    </source>
</reference>
<dbReference type="PROSITE" id="PS50829">
    <property type="entry name" value="GYF"/>
    <property type="match status" value="1"/>
</dbReference>
<dbReference type="HOGENOM" id="CLU_078058_0_0_1"/>
<organism evidence="5">
    <name type="scientific">Caenorhabditis remanei</name>
    <name type="common">Caenorhabditis vulgaris</name>
    <dbReference type="NCBI Taxonomy" id="31234"/>
    <lineage>
        <taxon>Eukaryota</taxon>
        <taxon>Metazoa</taxon>
        <taxon>Ecdysozoa</taxon>
        <taxon>Nematoda</taxon>
        <taxon>Chromadorea</taxon>
        <taxon>Rhabditida</taxon>
        <taxon>Rhabditina</taxon>
        <taxon>Rhabditomorpha</taxon>
        <taxon>Rhabditoidea</taxon>
        <taxon>Rhabditidae</taxon>
        <taxon>Peloderinae</taxon>
        <taxon>Caenorhabditis</taxon>
    </lineage>
</organism>
<proteinExistence type="predicted"/>
<dbReference type="OrthoDB" id="48509at2759"/>
<dbReference type="Pfam" id="PF02213">
    <property type="entry name" value="GYF"/>
    <property type="match status" value="1"/>
</dbReference>
<gene>
    <name evidence="4" type="ORF">CRE_05454</name>
</gene>
<dbReference type="STRING" id="31234.E3M0L5"/>
<dbReference type="AlphaFoldDB" id="E3M0L5"/>
<dbReference type="eggNOG" id="KOG1862">
    <property type="taxonomic scope" value="Eukaryota"/>
</dbReference>
<evidence type="ECO:0000259" key="3">
    <source>
        <dbReference type="PROSITE" id="PS50829"/>
    </source>
</evidence>
<accession>E3M0L5</accession>
<evidence type="ECO:0000313" key="4">
    <source>
        <dbReference type="EMBL" id="EFO87882.1"/>
    </source>
</evidence>
<protein>
    <recommendedName>
        <fullName evidence="3">GYF domain-containing protein</fullName>
    </recommendedName>
</protein>
<dbReference type="InParanoid" id="E3M0L5"/>
<evidence type="ECO:0000313" key="5">
    <source>
        <dbReference type="Proteomes" id="UP000008281"/>
    </source>
</evidence>
<keyword evidence="2" id="KW-0472">Membrane</keyword>
<keyword evidence="5" id="KW-1185">Reference proteome</keyword>
<feature type="domain" description="GYF" evidence="3">
    <location>
        <begin position="94"/>
        <end position="142"/>
    </location>
</feature>
<dbReference type="SMART" id="SM00444">
    <property type="entry name" value="GYF"/>
    <property type="match status" value="1"/>
</dbReference>
<feature type="region of interest" description="Disordered" evidence="1">
    <location>
        <begin position="206"/>
        <end position="258"/>
    </location>
</feature>
<dbReference type="InterPro" id="IPR003169">
    <property type="entry name" value="GYF"/>
</dbReference>
<dbReference type="SUPFAM" id="SSF55277">
    <property type="entry name" value="GYF domain"/>
    <property type="match status" value="1"/>
</dbReference>
<dbReference type="Proteomes" id="UP000008281">
    <property type="component" value="Unassembled WGS sequence"/>
</dbReference>
<dbReference type="Gene3D" id="3.30.1490.40">
    <property type="match status" value="1"/>
</dbReference>